<feature type="domain" description="Peptidase M24" evidence="8">
    <location>
        <begin position="14"/>
        <end position="245"/>
    </location>
</feature>
<evidence type="ECO:0000313" key="9">
    <source>
        <dbReference type="EMBL" id="NYE18007.1"/>
    </source>
</evidence>
<dbReference type="CDD" id="cd01086">
    <property type="entry name" value="MetAP1"/>
    <property type="match status" value="1"/>
</dbReference>
<feature type="binding site" evidence="6">
    <location>
        <position position="208"/>
    </location>
    <ligand>
        <name>a divalent metal cation</name>
        <dbReference type="ChEBI" id="CHEBI:60240"/>
        <label>2</label>
        <note>catalytic</note>
    </ligand>
</feature>
<dbReference type="EC" id="3.4.11.18" evidence="6 7"/>
<dbReference type="SUPFAM" id="SSF55920">
    <property type="entry name" value="Creatinase/aminopeptidase"/>
    <property type="match status" value="1"/>
</dbReference>
<dbReference type="InterPro" id="IPR002467">
    <property type="entry name" value="Pept_M24A_MAP1"/>
</dbReference>
<evidence type="ECO:0000256" key="1">
    <source>
        <dbReference type="ARBA" id="ARBA00002521"/>
    </source>
</evidence>
<dbReference type="PANTHER" id="PTHR43330:SF27">
    <property type="entry name" value="METHIONINE AMINOPEPTIDASE"/>
    <property type="match status" value="1"/>
</dbReference>
<dbReference type="GO" id="GO:0070006">
    <property type="term" value="F:metalloaminopeptidase activity"/>
    <property type="evidence" value="ECO:0007669"/>
    <property type="project" value="UniProtKB-UniRule"/>
</dbReference>
<evidence type="ECO:0000313" key="10">
    <source>
        <dbReference type="Proteomes" id="UP000576969"/>
    </source>
</evidence>
<dbReference type="Pfam" id="PF00557">
    <property type="entry name" value="Peptidase_M24"/>
    <property type="match status" value="1"/>
</dbReference>
<dbReference type="PRINTS" id="PR00599">
    <property type="entry name" value="MAPEPTIDASE"/>
</dbReference>
<feature type="binding site" evidence="6">
    <location>
        <position position="111"/>
    </location>
    <ligand>
        <name>a divalent metal cation</name>
        <dbReference type="ChEBI" id="CHEBI:60240"/>
        <label>2</label>
        <note>catalytic</note>
    </ligand>
</feature>
<dbReference type="GO" id="GO:0004239">
    <property type="term" value="F:initiator methionyl aminopeptidase activity"/>
    <property type="evidence" value="ECO:0007669"/>
    <property type="project" value="UniProtKB-UniRule"/>
</dbReference>
<feature type="binding site" evidence="6">
    <location>
        <position position="83"/>
    </location>
    <ligand>
        <name>substrate</name>
    </ligand>
</feature>
<proteinExistence type="inferred from homology"/>
<organism evidence="9 10">
    <name type="scientific">Microbacterium immunditiarum</name>
    <dbReference type="NCBI Taxonomy" id="337480"/>
    <lineage>
        <taxon>Bacteria</taxon>
        <taxon>Bacillati</taxon>
        <taxon>Actinomycetota</taxon>
        <taxon>Actinomycetes</taxon>
        <taxon>Micrococcales</taxon>
        <taxon>Microbacteriaceae</taxon>
        <taxon>Microbacterium</taxon>
    </lineage>
</organism>
<feature type="binding site" evidence="6">
    <location>
        <position position="100"/>
    </location>
    <ligand>
        <name>a divalent metal cation</name>
        <dbReference type="ChEBI" id="CHEBI:60240"/>
        <label>1</label>
    </ligand>
</feature>
<evidence type="ECO:0000256" key="5">
    <source>
        <dbReference type="ARBA" id="ARBA00022801"/>
    </source>
</evidence>
<dbReference type="AlphaFoldDB" id="A0A7Y9KG33"/>
<dbReference type="GO" id="GO:0006508">
    <property type="term" value="P:proteolysis"/>
    <property type="evidence" value="ECO:0007669"/>
    <property type="project" value="UniProtKB-KW"/>
</dbReference>
<accession>A0A7Y9KG33</accession>
<keyword evidence="2 6" id="KW-0031">Aminopeptidase</keyword>
<feature type="binding site" evidence="6">
    <location>
        <position position="239"/>
    </location>
    <ligand>
        <name>a divalent metal cation</name>
        <dbReference type="ChEBI" id="CHEBI:60240"/>
        <label>2</label>
        <note>catalytic</note>
    </ligand>
</feature>
<comment type="subunit">
    <text evidence="6">Monomer.</text>
</comment>
<evidence type="ECO:0000256" key="6">
    <source>
        <dbReference type="HAMAP-Rule" id="MF_01974"/>
    </source>
</evidence>
<comment type="caution">
    <text evidence="9">The sequence shown here is derived from an EMBL/GenBank/DDBJ whole genome shotgun (WGS) entry which is preliminary data.</text>
</comment>
<feature type="binding site" evidence="6">
    <location>
        <position position="111"/>
    </location>
    <ligand>
        <name>a divalent metal cation</name>
        <dbReference type="ChEBI" id="CHEBI:60240"/>
        <label>1</label>
    </ligand>
</feature>
<comment type="similarity">
    <text evidence="6">Belongs to the peptidase M24A family. Methionine aminopeptidase type 1 subfamily.</text>
</comment>
<dbReference type="PANTHER" id="PTHR43330">
    <property type="entry name" value="METHIONINE AMINOPEPTIDASE"/>
    <property type="match status" value="1"/>
</dbReference>
<comment type="cofactor">
    <cofactor evidence="6">
        <name>Co(2+)</name>
        <dbReference type="ChEBI" id="CHEBI:48828"/>
    </cofactor>
    <cofactor evidence="6">
        <name>Zn(2+)</name>
        <dbReference type="ChEBI" id="CHEBI:29105"/>
    </cofactor>
    <cofactor evidence="6">
        <name>Mn(2+)</name>
        <dbReference type="ChEBI" id="CHEBI:29035"/>
    </cofactor>
    <cofactor evidence="6">
        <name>Fe(2+)</name>
        <dbReference type="ChEBI" id="CHEBI:29033"/>
    </cofactor>
    <text evidence="6">Binds 2 divalent metal cations per subunit. Has a high-affinity and a low affinity metal-binding site. The true nature of the physiological cofactor is under debate. The enzyme is active with cobalt, zinc, manganese or divalent iron ions. Most likely, methionine aminopeptidases function as mononuclear Fe(2+)-metalloproteases under physiological conditions, and the catalytically relevant metal-binding site has been assigned to the histidine-containing high-affinity site.</text>
</comment>
<feature type="binding site" evidence="6">
    <location>
        <position position="182"/>
    </location>
    <ligand>
        <name>substrate</name>
    </ligand>
</feature>
<comment type="catalytic activity">
    <reaction evidence="6 7">
        <text>Release of N-terminal amino acids, preferentially methionine, from peptides and arylamides.</text>
        <dbReference type="EC" id="3.4.11.18"/>
    </reaction>
</comment>
<keyword evidence="10" id="KW-1185">Reference proteome</keyword>
<name>A0A7Y9KG33_9MICO</name>
<dbReference type="HAMAP" id="MF_01974">
    <property type="entry name" value="MetAP_1"/>
    <property type="match status" value="1"/>
</dbReference>
<dbReference type="GO" id="GO:0046872">
    <property type="term" value="F:metal ion binding"/>
    <property type="evidence" value="ECO:0007669"/>
    <property type="project" value="UniProtKB-UniRule"/>
</dbReference>
<evidence type="ECO:0000256" key="3">
    <source>
        <dbReference type="ARBA" id="ARBA00022670"/>
    </source>
</evidence>
<dbReference type="InterPro" id="IPR036005">
    <property type="entry name" value="Creatinase/aminopeptidase-like"/>
</dbReference>
<dbReference type="NCBIfam" id="TIGR00500">
    <property type="entry name" value="met_pdase_I"/>
    <property type="match status" value="1"/>
</dbReference>
<dbReference type="GO" id="GO:0005829">
    <property type="term" value="C:cytosol"/>
    <property type="evidence" value="ECO:0007669"/>
    <property type="project" value="TreeGrafter"/>
</dbReference>
<comment type="function">
    <text evidence="1 6">Removes the N-terminal methionine from nascent proteins. The N-terminal methionine is often cleaved when the second residue in the primary sequence is small and uncharged (Met-Ala-, Cys, Gly, Pro, Ser, Thr, or Val). Requires deformylation of the N(alpha)-formylated initiator methionine before it can be hydrolyzed.</text>
</comment>
<evidence type="ECO:0000256" key="7">
    <source>
        <dbReference type="RuleBase" id="RU003653"/>
    </source>
</evidence>
<evidence type="ECO:0000259" key="8">
    <source>
        <dbReference type="Pfam" id="PF00557"/>
    </source>
</evidence>
<dbReference type="Proteomes" id="UP000576969">
    <property type="component" value="Unassembled WGS sequence"/>
</dbReference>
<feature type="binding site" evidence="6">
    <location>
        <position position="175"/>
    </location>
    <ligand>
        <name>a divalent metal cation</name>
        <dbReference type="ChEBI" id="CHEBI:60240"/>
        <label>2</label>
        <note>catalytic</note>
    </ligand>
</feature>
<keyword evidence="3 6" id="KW-0645">Protease</keyword>
<reference evidence="9 10" key="1">
    <citation type="submission" date="2020-07" db="EMBL/GenBank/DDBJ databases">
        <title>Sequencing the genomes of 1000 actinobacteria strains.</title>
        <authorList>
            <person name="Klenk H.-P."/>
        </authorList>
    </citation>
    <scope>NUCLEOTIDE SEQUENCE [LARGE SCALE GENOMIC DNA]</scope>
    <source>
        <strain evidence="9 10">DSM 24662</strain>
    </source>
</reference>
<dbReference type="Gene3D" id="3.90.230.10">
    <property type="entry name" value="Creatinase/methionine aminopeptidase superfamily"/>
    <property type="match status" value="1"/>
</dbReference>
<sequence length="271" mass="28519">MIEILNADELSRARDTGALVADILHELKRRTVVGTNLLSIDQWAKEMILEAGAKSCYVDYAPSFGRGPFGHYICTAVNDAVLHGMPHDYALADGDLLTLDLAVALRGIAADAAISFTVGDAAAAEDAAMITATERALHAGIAAAQSGARIGDISHVIGTVLTAAGYQINLEFGGHGIGSTMHQDPHISNSGRPSRGYKLRPGLMLALEPWVMADTDRLVTDADGWTLRSATGSRTAHTEHTIAITTTGAEILTLPTHVRGEMATRLAAESG</sequence>
<keyword evidence="5 6" id="KW-0378">Hydrolase</keyword>
<keyword evidence="4 6" id="KW-0479">Metal-binding</keyword>
<evidence type="ECO:0000256" key="4">
    <source>
        <dbReference type="ARBA" id="ARBA00022723"/>
    </source>
</evidence>
<dbReference type="RefSeq" id="WP_179486457.1">
    <property type="nucleotide sequence ID" value="NZ_JACCBV010000001.1"/>
</dbReference>
<dbReference type="InterPro" id="IPR000994">
    <property type="entry name" value="Pept_M24"/>
</dbReference>
<evidence type="ECO:0000256" key="2">
    <source>
        <dbReference type="ARBA" id="ARBA00022438"/>
    </source>
</evidence>
<protein>
    <recommendedName>
        <fullName evidence="6 7">Methionine aminopeptidase</fullName>
        <shortName evidence="6">MAP</shortName>
        <shortName evidence="6">MetAP</shortName>
        <ecNumber evidence="6 7">3.4.11.18</ecNumber>
    </recommendedName>
    <alternativeName>
        <fullName evidence="6">Peptidase M</fullName>
    </alternativeName>
</protein>
<dbReference type="EMBL" id="JACCBV010000001">
    <property type="protein sequence ID" value="NYE18007.1"/>
    <property type="molecule type" value="Genomic_DNA"/>
</dbReference>
<feature type="binding site" evidence="6">
    <location>
        <position position="239"/>
    </location>
    <ligand>
        <name>a divalent metal cation</name>
        <dbReference type="ChEBI" id="CHEBI:60240"/>
        <label>1</label>
    </ligand>
</feature>
<dbReference type="InterPro" id="IPR001714">
    <property type="entry name" value="Pept_M24_MAP"/>
</dbReference>
<gene>
    <name evidence="6" type="primary">map</name>
    <name evidence="9" type="ORF">BJ991_000035</name>
</gene>